<feature type="compositionally biased region" description="Basic and acidic residues" evidence="1">
    <location>
        <begin position="128"/>
        <end position="146"/>
    </location>
</feature>
<dbReference type="Pfam" id="PF17647">
    <property type="entry name" value="DUF5518"/>
    <property type="match status" value="1"/>
</dbReference>
<keyword evidence="2" id="KW-1133">Transmembrane helix</keyword>
<protein>
    <submittedName>
        <fullName evidence="3">DUF5518 domain-containing protein</fullName>
    </submittedName>
</protein>
<dbReference type="Proteomes" id="UP001595898">
    <property type="component" value="Unassembled WGS sequence"/>
</dbReference>
<evidence type="ECO:0000313" key="3">
    <source>
        <dbReference type="EMBL" id="MFC4540844.1"/>
    </source>
</evidence>
<sequence>MTTERTVINAIIGAVIGVVLSFIPFSTVVGGAVAGFLEGPNPREGAIVGALAGVITFLPIAGIAVIALGVLGFGMGVAAAPIEGFAVATVVVLVFASIVFLYTVGLSLLGGYLGAYLAMEYPDQRTRTRDTIGLSRTDRSRRDRSGPIDPTRPPGPAGDGSLDRDREEDQPQETDAAFDADRDTERERS</sequence>
<feature type="transmembrane region" description="Helical" evidence="2">
    <location>
        <begin position="85"/>
        <end position="118"/>
    </location>
</feature>
<feature type="transmembrane region" description="Helical" evidence="2">
    <location>
        <begin position="6"/>
        <end position="34"/>
    </location>
</feature>
<keyword evidence="4" id="KW-1185">Reference proteome</keyword>
<evidence type="ECO:0000256" key="2">
    <source>
        <dbReference type="SAM" id="Phobius"/>
    </source>
</evidence>
<organism evidence="3 4">
    <name type="scientific">Halosolutus amylolyticus</name>
    <dbReference type="NCBI Taxonomy" id="2932267"/>
    <lineage>
        <taxon>Archaea</taxon>
        <taxon>Methanobacteriati</taxon>
        <taxon>Methanobacteriota</taxon>
        <taxon>Stenosarchaea group</taxon>
        <taxon>Halobacteria</taxon>
        <taxon>Halobacteriales</taxon>
        <taxon>Natrialbaceae</taxon>
        <taxon>Halosolutus</taxon>
    </lineage>
</organism>
<comment type="caution">
    <text evidence="3">The sequence shown here is derived from an EMBL/GenBank/DDBJ whole genome shotgun (WGS) entry which is preliminary data.</text>
</comment>
<evidence type="ECO:0000313" key="4">
    <source>
        <dbReference type="Proteomes" id="UP001595898"/>
    </source>
</evidence>
<gene>
    <name evidence="3" type="ORF">ACFO5R_02740</name>
</gene>
<feature type="compositionally biased region" description="Basic and acidic residues" evidence="1">
    <location>
        <begin position="179"/>
        <end position="189"/>
    </location>
</feature>
<dbReference type="EMBL" id="JBHSFA010000002">
    <property type="protein sequence ID" value="MFC4540844.1"/>
    <property type="molecule type" value="Genomic_DNA"/>
</dbReference>
<accession>A0ABD5PJW2</accession>
<name>A0ABD5PJW2_9EURY</name>
<keyword evidence="2" id="KW-0472">Membrane</keyword>
<dbReference type="RefSeq" id="WP_250139003.1">
    <property type="nucleotide sequence ID" value="NZ_JALIQP010000001.1"/>
</dbReference>
<feature type="transmembrane region" description="Helical" evidence="2">
    <location>
        <begin position="46"/>
        <end position="73"/>
    </location>
</feature>
<evidence type="ECO:0000256" key="1">
    <source>
        <dbReference type="SAM" id="MobiDB-lite"/>
    </source>
</evidence>
<keyword evidence="2" id="KW-0812">Transmembrane</keyword>
<dbReference type="InterPro" id="IPR040493">
    <property type="entry name" value="DUF5518"/>
</dbReference>
<reference evidence="3 4" key="1">
    <citation type="journal article" date="2019" name="Int. J. Syst. Evol. Microbiol.">
        <title>The Global Catalogue of Microorganisms (GCM) 10K type strain sequencing project: providing services to taxonomists for standard genome sequencing and annotation.</title>
        <authorList>
            <consortium name="The Broad Institute Genomics Platform"/>
            <consortium name="The Broad Institute Genome Sequencing Center for Infectious Disease"/>
            <person name="Wu L."/>
            <person name="Ma J."/>
        </authorList>
    </citation>
    <scope>NUCLEOTIDE SEQUENCE [LARGE SCALE GENOMIC DNA]</scope>
    <source>
        <strain evidence="3 4">WLHS5</strain>
    </source>
</reference>
<feature type="region of interest" description="Disordered" evidence="1">
    <location>
        <begin position="128"/>
        <end position="189"/>
    </location>
</feature>
<dbReference type="AlphaFoldDB" id="A0ABD5PJW2"/>
<proteinExistence type="predicted"/>